<evidence type="ECO:0008006" key="4">
    <source>
        <dbReference type="Google" id="ProtNLM"/>
    </source>
</evidence>
<sequence length="107" mass="11656">MILFPDGRRMPGVLAAPLLVALLAGCNAATPFPNPDNPIRGARVSANPYPPGSDAYCRTYARQTAANAYEGRIDRSEDGFGVRQITEEFARRDGARAYQRCRAGRVN</sequence>
<accession>A0A1W2AWB0</accession>
<dbReference type="Proteomes" id="UP000192656">
    <property type="component" value="Unassembled WGS sequence"/>
</dbReference>
<evidence type="ECO:0000313" key="2">
    <source>
        <dbReference type="EMBL" id="SMC65037.1"/>
    </source>
</evidence>
<evidence type="ECO:0000256" key="1">
    <source>
        <dbReference type="SAM" id="SignalP"/>
    </source>
</evidence>
<keyword evidence="1" id="KW-0732">Signal</keyword>
<reference evidence="2 3" key="1">
    <citation type="submission" date="2017-04" db="EMBL/GenBank/DDBJ databases">
        <authorList>
            <person name="Afonso C.L."/>
            <person name="Miller P.J."/>
            <person name="Scott M.A."/>
            <person name="Spackman E."/>
            <person name="Goraichik I."/>
            <person name="Dimitrov K.M."/>
            <person name="Suarez D.L."/>
            <person name="Swayne D.E."/>
        </authorList>
    </citation>
    <scope>NUCLEOTIDE SEQUENCE [LARGE SCALE GENOMIC DNA]</scope>
    <source>
        <strain evidence="2 3">CGMCC 1.10972</strain>
    </source>
</reference>
<feature type="signal peptide" evidence="1">
    <location>
        <begin position="1"/>
        <end position="28"/>
    </location>
</feature>
<feature type="chain" id="PRO_5013252590" description="Lipoprotein" evidence="1">
    <location>
        <begin position="29"/>
        <end position="107"/>
    </location>
</feature>
<protein>
    <recommendedName>
        <fullName evidence="4">Lipoprotein</fullName>
    </recommendedName>
</protein>
<keyword evidence="3" id="KW-1185">Reference proteome</keyword>
<dbReference type="AlphaFoldDB" id="A0A1W2AWB0"/>
<organism evidence="2 3">
    <name type="scientific">Fulvimarina manganoxydans</name>
    <dbReference type="NCBI Taxonomy" id="937218"/>
    <lineage>
        <taxon>Bacteria</taxon>
        <taxon>Pseudomonadati</taxon>
        <taxon>Pseudomonadota</taxon>
        <taxon>Alphaproteobacteria</taxon>
        <taxon>Hyphomicrobiales</taxon>
        <taxon>Aurantimonadaceae</taxon>
        <taxon>Fulvimarina</taxon>
    </lineage>
</organism>
<proteinExistence type="predicted"/>
<name>A0A1W2AWB0_9HYPH</name>
<dbReference type="OrthoDB" id="7908879at2"/>
<dbReference type="EMBL" id="FWXR01000005">
    <property type="protein sequence ID" value="SMC65037.1"/>
    <property type="molecule type" value="Genomic_DNA"/>
</dbReference>
<dbReference type="RefSeq" id="WP_084409560.1">
    <property type="nucleotide sequence ID" value="NZ_FWXR01000005.1"/>
</dbReference>
<gene>
    <name evidence="2" type="ORF">SAMN06297251_105135</name>
</gene>
<dbReference type="STRING" id="937218.SAMN06297251_105135"/>
<evidence type="ECO:0000313" key="3">
    <source>
        <dbReference type="Proteomes" id="UP000192656"/>
    </source>
</evidence>